<dbReference type="FunFam" id="3.40.50.620:FF:000145">
    <property type="entry name" value="ATP-binding domain containing protein"/>
    <property type="match status" value="1"/>
</dbReference>
<keyword evidence="6 9" id="KW-0547">Nucleotide-binding</keyword>
<gene>
    <name evidence="11" type="ORF">MENT_LOCUS20081</name>
</gene>
<dbReference type="EMBL" id="CAJEWN010000144">
    <property type="protein sequence ID" value="CAD2168699.1"/>
    <property type="molecule type" value="Genomic_DNA"/>
</dbReference>
<dbReference type="PANTHER" id="PTHR12196:SF2">
    <property type="entry name" value="DIPHTHINE--AMMONIA LIGASE"/>
    <property type="match status" value="1"/>
</dbReference>
<evidence type="ECO:0000256" key="5">
    <source>
        <dbReference type="ARBA" id="ARBA00022598"/>
    </source>
</evidence>
<feature type="domain" description="Diphthamide synthase" evidence="10">
    <location>
        <begin position="1"/>
        <end position="218"/>
    </location>
</feature>
<dbReference type="SUPFAM" id="SSF52402">
    <property type="entry name" value="Adenine nucleotide alpha hydrolases-like"/>
    <property type="match status" value="1"/>
</dbReference>
<dbReference type="GO" id="GO:0017178">
    <property type="term" value="F:diphthine-ammonia ligase activity"/>
    <property type="evidence" value="ECO:0007669"/>
    <property type="project" value="UniProtKB-UniRule"/>
</dbReference>
<keyword evidence="5 9" id="KW-0436">Ligase</keyword>
<reference evidence="11 12" key="1">
    <citation type="submission" date="2020-08" db="EMBL/GenBank/DDBJ databases">
        <authorList>
            <person name="Koutsovoulos G."/>
            <person name="Danchin GJ E."/>
        </authorList>
    </citation>
    <scope>NUCLEOTIDE SEQUENCE [LARGE SCALE GENOMIC DNA]</scope>
</reference>
<name>A0A6V7V1G7_MELEN</name>
<dbReference type="Pfam" id="PF01902">
    <property type="entry name" value="Diphthami_syn_2"/>
    <property type="match status" value="1"/>
</dbReference>
<evidence type="ECO:0000256" key="6">
    <source>
        <dbReference type="ARBA" id="ARBA00022741"/>
    </source>
</evidence>
<evidence type="ECO:0000256" key="4">
    <source>
        <dbReference type="ARBA" id="ARBA00018426"/>
    </source>
</evidence>
<evidence type="ECO:0000259" key="10">
    <source>
        <dbReference type="Pfam" id="PF01902"/>
    </source>
</evidence>
<comment type="catalytic activity">
    <reaction evidence="8 9">
        <text>diphthine-[translation elongation factor 2] + NH4(+) + ATP = diphthamide-[translation elongation factor 2] + AMP + diphosphate + H(+)</text>
        <dbReference type="Rhea" id="RHEA:19753"/>
        <dbReference type="Rhea" id="RHEA-COMP:10172"/>
        <dbReference type="Rhea" id="RHEA-COMP:10174"/>
        <dbReference type="ChEBI" id="CHEBI:15378"/>
        <dbReference type="ChEBI" id="CHEBI:16692"/>
        <dbReference type="ChEBI" id="CHEBI:28938"/>
        <dbReference type="ChEBI" id="CHEBI:30616"/>
        <dbReference type="ChEBI" id="CHEBI:33019"/>
        <dbReference type="ChEBI" id="CHEBI:82696"/>
        <dbReference type="ChEBI" id="CHEBI:456215"/>
        <dbReference type="EC" id="6.3.1.14"/>
    </reaction>
</comment>
<comment type="function">
    <text evidence="9">Amidase that catalyzes the last step of diphthamide biosynthesis using ammonium and ATP.</text>
</comment>
<accession>A0A6V7V1G7</accession>
<evidence type="ECO:0000256" key="3">
    <source>
        <dbReference type="ARBA" id="ARBA00012089"/>
    </source>
</evidence>
<dbReference type="InterPro" id="IPR014729">
    <property type="entry name" value="Rossmann-like_a/b/a_fold"/>
</dbReference>
<dbReference type="Gene3D" id="3.90.1490.10">
    <property type="entry name" value="putative n-type atp pyrophosphatase, domain 2"/>
    <property type="match status" value="1"/>
</dbReference>
<sequence length="248" mass="28033">MKVVALISGGKDSCFNMLKCFEEGHQVVCLANLFPPEQKEIDSYMYQSVGSEGIELFAEALGLSLFRRQINGKPKSLENEYVFDSEDEVEDLFQLLDEIKRWDPEIEGVSVGAINSTYQKKRVEDVCQRLELKPLCYLWEEDQLKLLDSMISAGVEAIIIKVAALGLDVEHLGKTIKEMRAHLIKMHSKWGSHICGEGGEFETFVLDCPLFKRRISMSAEPKIVRCSGDQSVAPVAFLRLENLELVEK</sequence>
<dbReference type="GO" id="GO:0005524">
    <property type="term" value="F:ATP binding"/>
    <property type="evidence" value="ECO:0007669"/>
    <property type="project" value="UniProtKB-UniRule"/>
</dbReference>
<evidence type="ECO:0000256" key="9">
    <source>
        <dbReference type="PIRNR" id="PIRNR039123"/>
    </source>
</evidence>
<dbReference type="UniPathway" id="UPA00559"/>
<dbReference type="OrthoDB" id="686384at2759"/>
<dbReference type="NCBIfam" id="TIGR00290">
    <property type="entry name" value="MJ0570_dom"/>
    <property type="match status" value="1"/>
</dbReference>
<comment type="similarity">
    <text evidence="2 9">Belongs to the Diphthine--ammonia ligase family.</text>
</comment>
<evidence type="ECO:0000256" key="2">
    <source>
        <dbReference type="ARBA" id="ARBA00008496"/>
    </source>
</evidence>
<comment type="caution">
    <text evidence="11">The sequence shown here is derived from an EMBL/GenBank/DDBJ whole genome shotgun (WGS) entry which is preliminary data.</text>
</comment>
<proteinExistence type="inferred from homology"/>
<comment type="pathway">
    <text evidence="1 9">Protein modification; peptidyl-diphthamide biosynthesis.</text>
</comment>
<protein>
    <recommendedName>
        <fullName evidence="4 9">Diphthine--ammonia ligase</fullName>
        <ecNumber evidence="3 9">6.3.1.14</ecNumber>
    </recommendedName>
</protein>
<dbReference type="AlphaFoldDB" id="A0A6V7V1G7"/>
<organism evidence="11 12">
    <name type="scientific">Meloidogyne enterolobii</name>
    <name type="common">Root-knot nematode worm</name>
    <name type="synonym">Meloidogyne mayaguensis</name>
    <dbReference type="NCBI Taxonomy" id="390850"/>
    <lineage>
        <taxon>Eukaryota</taxon>
        <taxon>Metazoa</taxon>
        <taxon>Ecdysozoa</taxon>
        <taxon>Nematoda</taxon>
        <taxon>Chromadorea</taxon>
        <taxon>Rhabditida</taxon>
        <taxon>Tylenchina</taxon>
        <taxon>Tylenchomorpha</taxon>
        <taxon>Tylenchoidea</taxon>
        <taxon>Meloidogynidae</taxon>
        <taxon>Meloidogyninae</taxon>
        <taxon>Meloidogyne</taxon>
    </lineage>
</organism>
<evidence type="ECO:0000256" key="8">
    <source>
        <dbReference type="ARBA" id="ARBA00048108"/>
    </source>
</evidence>
<keyword evidence="7 9" id="KW-0067">ATP-binding</keyword>
<evidence type="ECO:0000256" key="1">
    <source>
        <dbReference type="ARBA" id="ARBA00005156"/>
    </source>
</evidence>
<evidence type="ECO:0000256" key="7">
    <source>
        <dbReference type="ARBA" id="ARBA00022840"/>
    </source>
</evidence>
<evidence type="ECO:0000313" key="11">
    <source>
        <dbReference type="EMBL" id="CAD2168699.1"/>
    </source>
</evidence>
<dbReference type="FunFam" id="3.90.1490.10:FF:000001">
    <property type="entry name" value="Diphthine--ammonia ligase"/>
    <property type="match status" value="1"/>
</dbReference>
<dbReference type="CDD" id="cd01994">
    <property type="entry name" value="AANH_PF0828-like"/>
    <property type="match status" value="1"/>
</dbReference>
<dbReference type="Proteomes" id="UP000580250">
    <property type="component" value="Unassembled WGS sequence"/>
</dbReference>
<dbReference type="InterPro" id="IPR002761">
    <property type="entry name" value="Diphthami_syn_dom"/>
</dbReference>
<dbReference type="InterPro" id="IPR030662">
    <property type="entry name" value="DPH6/MJ0570"/>
</dbReference>
<dbReference type="Gene3D" id="3.40.50.620">
    <property type="entry name" value="HUPs"/>
    <property type="match status" value="1"/>
</dbReference>
<dbReference type="PIRSF" id="PIRSF039123">
    <property type="entry name" value="Diphthamide_synthase"/>
    <property type="match status" value="1"/>
</dbReference>
<dbReference type="GO" id="GO:0017183">
    <property type="term" value="P:protein histidyl modification to diphthamide"/>
    <property type="evidence" value="ECO:0007669"/>
    <property type="project" value="UniProtKB-UniPathway"/>
</dbReference>
<dbReference type="EC" id="6.3.1.14" evidence="3 9"/>
<evidence type="ECO:0000313" key="12">
    <source>
        <dbReference type="Proteomes" id="UP000580250"/>
    </source>
</evidence>
<dbReference type="PANTHER" id="PTHR12196">
    <property type="entry name" value="DOMAIN OF UNKNOWN FUNCTION 71 DUF71 -CONTAINING PROTEIN"/>
    <property type="match status" value="1"/>
</dbReference>